<feature type="compositionally biased region" description="Low complexity" evidence="2">
    <location>
        <begin position="1129"/>
        <end position="1141"/>
    </location>
</feature>
<feature type="compositionally biased region" description="Basic and acidic residues" evidence="2">
    <location>
        <begin position="505"/>
        <end position="514"/>
    </location>
</feature>
<feature type="compositionally biased region" description="Basic residues" evidence="2">
    <location>
        <begin position="277"/>
        <end position="290"/>
    </location>
</feature>
<evidence type="ECO:0000313" key="4">
    <source>
        <dbReference type="Proteomes" id="UP000695000"/>
    </source>
</evidence>
<dbReference type="PROSITE" id="PS00028">
    <property type="entry name" value="ZINC_FINGER_C2H2_1"/>
    <property type="match status" value="1"/>
</dbReference>
<feature type="compositionally biased region" description="Basic and acidic residues" evidence="2">
    <location>
        <begin position="587"/>
        <end position="602"/>
    </location>
</feature>
<accession>A0ABM1M4Y0</accession>
<keyword evidence="4" id="KW-1185">Reference proteome</keyword>
<keyword evidence="1" id="KW-0863">Zinc-finger</keyword>
<feature type="region of interest" description="Disordered" evidence="2">
    <location>
        <begin position="579"/>
        <end position="609"/>
    </location>
</feature>
<evidence type="ECO:0000256" key="2">
    <source>
        <dbReference type="SAM" id="MobiDB-lite"/>
    </source>
</evidence>
<feature type="compositionally biased region" description="Basic and acidic residues" evidence="2">
    <location>
        <begin position="226"/>
        <end position="246"/>
    </location>
</feature>
<feature type="compositionally biased region" description="Basic residues" evidence="2">
    <location>
        <begin position="332"/>
        <end position="343"/>
    </location>
</feature>
<feature type="compositionally biased region" description="Basic and acidic residues" evidence="2">
    <location>
        <begin position="1161"/>
        <end position="1178"/>
    </location>
</feature>
<feature type="region of interest" description="Disordered" evidence="2">
    <location>
        <begin position="272"/>
        <end position="292"/>
    </location>
</feature>
<dbReference type="InterPro" id="IPR013087">
    <property type="entry name" value="Znf_C2H2_type"/>
</dbReference>
<feature type="region of interest" description="Disordered" evidence="2">
    <location>
        <begin position="152"/>
        <end position="187"/>
    </location>
</feature>
<keyword evidence="1" id="KW-0479">Metal-binding</keyword>
<feature type="compositionally biased region" description="Basic and acidic residues" evidence="2">
    <location>
        <begin position="922"/>
        <end position="950"/>
    </location>
</feature>
<feature type="compositionally biased region" description="Basic and acidic residues" evidence="2">
    <location>
        <begin position="1077"/>
        <end position="1091"/>
    </location>
</feature>
<evidence type="ECO:0000259" key="3">
    <source>
        <dbReference type="PROSITE" id="PS50157"/>
    </source>
</evidence>
<feature type="compositionally biased region" description="Polar residues" evidence="2">
    <location>
        <begin position="951"/>
        <end position="966"/>
    </location>
</feature>
<feature type="region of interest" description="Disordered" evidence="2">
    <location>
        <begin position="1"/>
        <end position="22"/>
    </location>
</feature>
<feature type="compositionally biased region" description="Acidic residues" evidence="2">
    <location>
        <begin position="216"/>
        <end position="225"/>
    </location>
</feature>
<feature type="compositionally biased region" description="Acidic residues" evidence="2">
    <location>
        <begin position="806"/>
        <end position="817"/>
    </location>
</feature>
<feature type="domain" description="C2H2-type" evidence="3">
    <location>
        <begin position="654"/>
        <end position="681"/>
    </location>
</feature>
<feature type="region of interest" description="Disordered" evidence="2">
    <location>
        <begin position="330"/>
        <end position="401"/>
    </location>
</feature>
<dbReference type="Proteomes" id="UP000695000">
    <property type="component" value="Unplaced"/>
</dbReference>
<feature type="compositionally biased region" description="Basic and acidic residues" evidence="2">
    <location>
        <begin position="1110"/>
        <end position="1124"/>
    </location>
</feature>
<feature type="compositionally biased region" description="Acidic residues" evidence="2">
    <location>
        <begin position="767"/>
        <end position="778"/>
    </location>
</feature>
<sequence length="1282" mass="144969">MKVTASRSCKKRAEEKKKTQLKQSGKNNNFLIKHKLENLKTVETILDDENIIYKSSVPLSNQILKDVPFVKLIHDNITKKKLYLMRLNTRIDLDDNNILTDPKMIKQIPYVKMEGLETPENTSRRTRRTAKISPIIHSTPTRSNRCAIIISSDEEEEHGNELSTENISPIKSRRRKSDLSMKEKSLLSPSIMKASNEKSYVKKKVSFAESVSFLDDESDDSDETYSNEKTKSSTSKDKKDKSEIISRKSKRLNNSQNTESANLIVDEIAASETSTNKKVKPSASQKKKVVPSKTFVNARKSNRINDLNKIPMPASKRRRLMEKIIREEVSPKKQKPMPASKKRKYEEKLKNAQPGTSTQENNISETLTQNNSELIVSTKNETEDNKKQKNKNSETKKKMIVKPMPASVKRMLLCKMLKKPMPASKRRLLEEKYNDGESVNNARSKRKITELPENSSSGLKKLKKTNLLKPMPASQRRKLENRLKKEEELKEQIQNSSSSDEDDNDFVKNNHESECDSPIPGNMSAEMLHKRDHVSKSKKRYSLDCSALETKNLLSEFSSEDEQNEKDEVERVIVLDSDDDDDDVNLDETKEDVQNTEKEVTRRKTTRKQKPRIPFIANKQIVKMKRKIKVLNKSILQLKKKRDIKIRFKKTKEYKCDVCFKAYMEKCNLQLHFLKHVQPLEIEIHLYRYKLPIHFNVTPYNEQKFLKSKREMNRFLNEDINNLVNKYVAHRDNDTDEPKMSGDSVDGAEENAVILDNVLITAPNNENVDDDDAVENDNELPANNMNASVETVILEQPSEGSQCDTVSDEANETETSENENNVNGQNEVEATSELNNVENELALTKENQSSTVEASKDHDHNPVEASKGSQCDTVSDKINETETSENENNANGQNEVEATSELTNVENELALTKESQSSTVEASKDHDNNAVVEDEKKSEEESGTELKKPSADNSELNINNDSTLIVTDSDVGCSSIDDAKEEGKQDKRPDEVIEKVSIDAEENIVNLESNSKGGETIVDISEEKGVEILDKIEETQSKCVEISDKINAEDSIGEIKKTAEIDLRESAEEAITASTSKDSDVLDESVEKEVTTEGNVENVEMEASTTETNIEDKAKDDTKQKESAEDSNDAVLNVKDNVNNDVNEESITKNSGNDDEATTEEVDKVSEDVESAKSKDTLAEEDFKESVEEENHDHEDKVDDLHLCVESDDTQDATIADNTTKKTTRAKENEDKLVSIKVAKSGDFEKFLKCFDTESLNLPNTSAEDAMSQAELINTLESPKED</sequence>
<evidence type="ECO:0000313" key="5">
    <source>
        <dbReference type="RefSeq" id="XP_017769630.1"/>
    </source>
</evidence>
<feature type="region of interest" description="Disordered" evidence="2">
    <location>
        <begin position="216"/>
        <end position="258"/>
    </location>
</feature>
<keyword evidence="1" id="KW-0862">Zinc</keyword>
<feature type="compositionally biased region" description="Polar residues" evidence="2">
    <location>
        <begin position="353"/>
        <end position="379"/>
    </location>
</feature>
<dbReference type="GeneID" id="108557568"/>
<feature type="compositionally biased region" description="Low complexity" evidence="2">
    <location>
        <begin position="818"/>
        <end position="827"/>
    </location>
</feature>
<feature type="region of interest" description="Disordered" evidence="2">
    <location>
        <begin position="847"/>
        <end position="895"/>
    </location>
</feature>
<reference evidence="5" key="1">
    <citation type="submission" date="2025-08" db="UniProtKB">
        <authorList>
            <consortium name="RefSeq"/>
        </authorList>
    </citation>
    <scope>IDENTIFICATION</scope>
    <source>
        <tissue evidence="5">Whole Larva</tissue>
    </source>
</reference>
<protein>
    <submittedName>
        <fullName evidence="5">General transcriptional corepressor trfA-like isoform X1</fullName>
    </submittedName>
</protein>
<feature type="compositionally biased region" description="Low complexity" evidence="2">
    <location>
        <begin position="1092"/>
        <end position="1102"/>
    </location>
</feature>
<organism evidence="4 5">
    <name type="scientific">Nicrophorus vespilloides</name>
    <name type="common">Boreal carrion beetle</name>
    <dbReference type="NCBI Taxonomy" id="110193"/>
    <lineage>
        <taxon>Eukaryota</taxon>
        <taxon>Metazoa</taxon>
        <taxon>Ecdysozoa</taxon>
        <taxon>Arthropoda</taxon>
        <taxon>Hexapoda</taxon>
        <taxon>Insecta</taxon>
        <taxon>Pterygota</taxon>
        <taxon>Neoptera</taxon>
        <taxon>Endopterygota</taxon>
        <taxon>Coleoptera</taxon>
        <taxon>Polyphaga</taxon>
        <taxon>Staphyliniformia</taxon>
        <taxon>Silphidae</taxon>
        <taxon>Nicrophorinae</taxon>
        <taxon>Nicrophorus</taxon>
    </lineage>
</organism>
<feature type="compositionally biased region" description="Basic and acidic residues" evidence="2">
    <location>
        <begin position="477"/>
        <end position="491"/>
    </location>
</feature>
<feature type="region of interest" description="Disordered" evidence="2">
    <location>
        <begin position="423"/>
        <end position="537"/>
    </location>
</feature>
<feature type="compositionally biased region" description="Basic and acidic residues" evidence="2">
    <location>
        <begin position="1184"/>
        <end position="1199"/>
    </location>
</feature>
<feature type="region of interest" description="Disordered" evidence="2">
    <location>
        <begin position="796"/>
        <end position="827"/>
    </location>
</feature>
<proteinExistence type="predicted"/>
<evidence type="ECO:0000256" key="1">
    <source>
        <dbReference type="PROSITE-ProRule" id="PRU00042"/>
    </source>
</evidence>
<dbReference type="PROSITE" id="PS50157">
    <property type="entry name" value="ZINC_FINGER_C2H2_2"/>
    <property type="match status" value="1"/>
</dbReference>
<feature type="region of interest" description="Disordered" evidence="2">
    <location>
        <begin position="912"/>
        <end position="990"/>
    </location>
</feature>
<dbReference type="RefSeq" id="XP_017769630.1">
    <property type="nucleotide sequence ID" value="XM_017914141.1"/>
</dbReference>
<feature type="compositionally biased region" description="Basic and acidic residues" evidence="2">
    <location>
        <begin position="977"/>
        <end position="990"/>
    </location>
</feature>
<name>A0ABM1M4Y0_NICVS</name>
<feature type="region of interest" description="Disordered" evidence="2">
    <location>
        <begin position="762"/>
        <end position="782"/>
    </location>
</feature>
<feature type="compositionally biased region" description="Basic and acidic residues" evidence="2">
    <location>
        <begin position="380"/>
        <end position="397"/>
    </location>
</feature>
<gene>
    <name evidence="5" type="primary">LOC108557568</name>
</gene>
<feature type="region of interest" description="Disordered" evidence="2">
    <location>
        <begin position="1064"/>
        <end position="1199"/>
    </location>
</feature>